<gene>
    <name evidence="2" type="ORF">RM555_06820</name>
</gene>
<proteinExistence type="predicted"/>
<dbReference type="EMBL" id="JAVRFL010000006">
    <property type="protein sequence ID" value="MDT0528701.1"/>
    <property type="molecule type" value="Genomic_DNA"/>
</dbReference>
<evidence type="ECO:0000259" key="1">
    <source>
        <dbReference type="Pfam" id="PF24693"/>
    </source>
</evidence>
<reference evidence="2" key="1">
    <citation type="submission" date="2023-09" db="EMBL/GenBank/DDBJ databases">
        <title>30 novel species of actinomycetes from the DSMZ collection.</title>
        <authorList>
            <person name="Nouioui I."/>
        </authorList>
    </citation>
    <scope>NUCLEOTIDE SEQUENCE</scope>
    <source>
        <strain evidence="2">DSM 115977</strain>
    </source>
</reference>
<dbReference type="Pfam" id="PF24693">
    <property type="entry name" value="DUF7660"/>
    <property type="match status" value="1"/>
</dbReference>
<protein>
    <recommendedName>
        <fullName evidence="1">DUF7660 domain-containing protein</fullName>
    </recommendedName>
</protein>
<sequence length="86" mass="9729">MNWPDRELNEIQTRQDLARYLKKLAASIDDGSLAVENPSTGDYLDAAGRWTKSMDGFFKNILKEPVPENPDWAIVAAIFRAALVYE</sequence>
<name>A0ABU2WTL9_9ACTN</name>
<keyword evidence="3" id="KW-1185">Reference proteome</keyword>
<dbReference type="Proteomes" id="UP001180973">
    <property type="component" value="Unassembled WGS sequence"/>
</dbReference>
<comment type="caution">
    <text evidence="2">The sequence shown here is derived from an EMBL/GenBank/DDBJ whole genome shotgun (WGS) entry which is preliminary data.</text>
</comment>
<dbReference type="RefSeq" id="WP_311410923.1">
    <property type="nucleotide sequence ID" value="NZ_JAVRFL010000006.1"/>
</dbReference>
<accession>A0ABU2WTL9</accession>
<evidence type="ECO:0000313" key="3">
    <source>
        <dbReference type="Proteomes" id="UP001180973"/>
    </source>
</evidence>
<dbReference type="InterPro" id="IPR056077">
    <property type="entry name" value="DUF7660"/>
</dbReference>
<evidence type="ECO:0000313" key="2">
    <source>
        <dbReference type="EMBL" id="MDT0528701.1"/>
    </source>
</evidence>
<feature type="domain" description="DUF7660" evidence="1">
    <location>
        <begin position="13"/>
        <end position="86"/>
    </location>
</feature>
<organism evidence="2 3">
    <name type="scientific">Micromonospora reichwaldensis</name>
    <dbReference type="NCBI Taxonomy" id="3075516"/>
    <lineage>
        <taxon>Bacteria</taxon>
        <taxon>Bacillati</taxon>
        <taxon>Actinomycetota</taxon>
        <taxon>Actinomycetes</taxon>
        <taxon>Micromonosporales</taxon>
        <taxon>Micromonosporaceae</taxon>
        <taxon>Micromonospora</taxon>
    </lineage>
</organism>